<feature type="transmembrane region" description="Helical" evidence="22">
    <location>
        <begin position="145"/>
        <end position="166"/>
    </location>
</feature>
<dbReference type="GO" id="GO:0015990">
    <property type="term" value="P:electron transport coupled proton transport"/>
    <property type="evidence" value="ECO:0007669"/>
    <property type="project" value="TreeGrafter"/>
</dbReference>
<sequence>MEQTYQYAWIIPFLPLPVPMLIGAGLLLFPSATKSLRRMWAFQSVFLLSIVMLFSINLSIQQINGSSIYQYVWSWIINNDFSLEFGYLIDPLTSIMSILITTIGIMVLIYSDNYMSYDQGYLRFFAYMSFFSTSMLGLVTSSNLIQIYIFWELVGMCSYLLIGFWFTRPVAANACQKAFVTNRVGDFGLLLGILGFYWITGSFEFRDLFKILNNLISNNYNEVNFVFVTFCAVLLFAGAVAKSAQFPLHVWLPDAMEGPTPISALIHAATMVAAGIFLVARLIPLFIVIPHIMNFISLVGVITILFGATFALAQKDIKRGLAYSTMSQLGYMMLALGMGSYRSALFHLITHAYSKALLFLGSGSVIHSMETLVGYSPNKSQNMVFMGGLTKHVPITKTSFLLGTLSLCGIPPLACFWSKDEILNDTWLYSPIFAIIAWFTAGLTAFYMFRIYLLTFEGHLNVHFQNYSGKKNTPFYSISLWGKEDSKRINKNFSLLTLLTMKNPEIFYFFSKKTYQIDQNARNITQPFITITRFGNKKFFSYPYESDNTMLFPILVLVLFTLFVGSLGIPFNYEGVRLDILSKWLTPSINLLHKNLNNSIGWYEFLKDALFSVSIAIFGIFIAFFLYKPVYSSLQNWDLINSFVKTGPKRIILDKIINGIYDWSYNRGYIDAFYTRFLIGGIRGLAKLTYFFDRRVIDGITNGVGVLSFFVGEGIKSIGGGRISSYLFLYFFFVAILLLIINLNSIPILYPIY</sequence>
<evidence type="ECO:0000256" key="8">
    <source>
        <dbReference type="ARBA" id="ARBA00022640"/>
    </source>
</evidence>
<comment type="function">
    <text evidence="1">NDH shuttles electrons from NAD(P)H:plastoquinone, via FMN and iron-sulfur (Fe-S) centers, to quinones in the photosynthetic chain and possibly in a chloroplast respiratory chain. The immediate electron acceptor for the enzyme in this species is believed to be plastoquinone. Couples the redox reaction to proton translocation, and thus conserves the redox energy in a proton gradient.</text>
</comment>
<keyword evidence="15" id="KW-0520">NAD</keyword>
<feature type="domain" description="NADH-Ubiquinone oxidoreductase (complex I) chain 5 N-terminal" evidence="24">
    <location>
        <begin position="75"/>
        <end position="125"/>
    </location>
</feature>
<accession>A0A1S5S109</accession>
<keyword evidence="10" id="KW-0874">Quinone</keyword>
<geneLocation type="plastid" evidence="26"/>
<protein>
    <recommendedName>
        <fullName evidence="5">NAD(P)H-quinone oxidoreductase subunit 5, chloroplastic</fullName>
    </recommendedName>
    <alternativeName>
        <fullName evidence="19">NAD(P)H dehydrogenase subunit 5</fullName>
    </alternativeName>
    <alternativeName>
        <fullName evidence="18">NADH-plastoquinone oxidoreductase subunit 5</fullName>
    </alternativeName>
</protein>
<keyword evidence="7" id="KW-0150">Chloroplast</keyword>
<feature type="transmembrane region" description="Helical" evidence="22">
    <location>
        <begin position="550"/>
        <end position="573"/>
    </location>
</feature>
<comment type="subunit">
    <text evidence="4">NDH is composed of at least 16 different subunits, 5 of which are encoded in the nucleus.</text>
</comment>
<keyword evidence="6" id="KW-0813">Transport</keyword>
<evidence type="ECO:0000256" key="16">
    <source>
        <dbReference type="ARBA" id="ARBA00023078"/>
    </source>
</evidence>
<dbReference type="Pfam" id="PF01010">
    <property type="entry name" value="Proton_antipo_C"/>
    <property type="match status" value="1"/>
</dbReference>
<keyword evidence="9 22" id="KW-0812">Transmembrane</keyword>
<feature type="transmembrane region" description="Helical" evidence="22">
    <location>
        <begin position="187"/>
        <end position="203"/>
    </location>
</feature>
<dbReference type="InterPro" id="IPR001516">
    <property type="entry name" value="Proton_antipo_N"/>
</dbReference>
<keyword evidence="16" id="KW-0793">Thylakoid</keyword>
<evidence type="ECO:0000256" key="3">
    <source>
        <dbReference type="ARBA" id="ARBA00008200"/>
    </source>
</evidence>
<evidence type="ECO:0000259" key="25">
    <source>
        <dbReference type="Pfam" id="PF01010"/>
    </source>
</evidence>
<evidence type="ECO:0000259" key="24">
    <source>
        <dbReference type="Pfam" id="PF00662"/>
    </source>
</evidence>
<feature type="transmembrane region" description="Helical" evidence="22">
    <location>
        <begin position="121"/>
        <end position="139"/>
    </location>
</feature>
<feature type="transmembrane region" description="Helical" evidence="22">
    <location>
        <begin position="223"/>
        <end position="241"/>
    </location>
</feature>
<dbReference type="Pfam" id="PF00361">
    <property type="entry name" value="Proton_antipo_M"/>
    <property type="match status" value="1"/>
</dbReference>
<evidence type="ECO:0000256" key="17">
    <source>
        <dbReference type="ARBA" id="ARBA00023136"/>
    </source>
</evidence>
<evidence type="ECO:0000256" key="10">
    <source>
        <dbReference type="ARBA" id="ARBA00022719"/>
    </source>
</evidence>
<gene>
    <name evidence="26" type="primary">ndhF</name>
</gene>
<dbReference type="Pfam" id="PF00662">
    <property type="entry name" value="Proton_antipo_N"/>
    <property type="match status" value="1"/>
</dbReference>
<dbReference type="PRINTS" id="PR01435">
    <property type="entry name" value="NPOXDRDTASE5"/>
</dbReference>
<evidence type="ECO:0000256" key="13">
    <source>
        <dbReference type="ARBA" id="ARBA00022967"/>
    </source>
</evidence>
<evidence type="ECO:0000256" key="7">
    <source>
        <dbReference type="ARBA" id="ARBA00022528"/>
    </source>
</evidence>
<dbReference type="EMBL" id="KX832315">
    <property type="protein sequence ID" value="APB95010.1"/>
    <property type="molecule type" value="Genomic_DNA"/>
</dbReference>
<feature type="transmembrane region" description="Helical" evidence="22">
    <location>
        <begin position="262"/>
        <end position="289"/>
    </location>
</feature>
<evidence type="ECO:0000256" key="4">
    <source>
        <dbReference type="ARBA" id="ARBA00011199"/>
    </source>
</evidence>
<keyword evidence="14 22" id="KW-1133">Transmembrane helix</keyword>
<feature type="domain" description="NADH:quinone oxidoreductase/Mrp antiporter transmembrane" evidence="23">
    <location>
        <begin position="141"/>
        <end position="444"/>
    </location>
</feature>
<evidence type="ECO:0000256" key="12">
    <source>
        <dbReference type="ARBA" id="ARBA00022957"/>
    </source>
</evidence>
<dbReference type="AlphaFoldDB" id="A0A1S5S109"/>
<dbReference type="NCBIfam" id="TIGR01974">
    <property type="entry name" value="NDH_I_L"/>
    <property type="match status" value="1"/>
</dbReference>
<feature type="transmembrane region" description="Helical" evidence="22">
    <location>
        <begin position="6"/>
        <end position="28"/>
    </location>
</feature>
<feature type="transmembrane region" description="Helical" evidence="22">
    <location>
        <begin position="726"/>
        <end position="750"/>
    </location>
</feature>
<feature type="transmembrane region" description="Helical" evidence="22">
    <location>
        <begin position="85"/>
        <end position="109"/>
    </location>
</feature>
<evidence type="ECO:0000256" key="19">
    <source>
        <dbReference type="ARBA" id="ARBA00031649"/>
    </source>
</evidence>
<evidence type="ECO:0000256" key="15">
    <source>
        <dbReference type="ARBA" id="ARBA00023027"/>
    </source>
</evidence>
<evidence type="ECO:0000256" key="20">
    <source>
        <dbReference type="ARBA" id="ARBA00047726"/>
    </source>
</evidence>
<evidence type="ECO:0000256" key="6">
    <source>
        <dbReference type="ARBA" id="ARBA00022448"/>
    </source>
</evidence>
<feature type="transmembrane region" description="Helical" evidence="22">
    <location>
        <begin position="426"/>
        <end position="449"/>
    </location>
</feature>
<feature type="domain" description="NADH:ubiquinone/plastoquinone oxidoreductase chloroplast chain 5 C-terminal" evidence="25">
    <location>
        <begin position="450"/>
        <end position="693"/>
    </location>
</feature>
<dbReference type="PRINTS" id="PR01434">
    <property type="entry name" value="NADHDHGNASE5"/>
</dbReference>
<evidence type="ECO:0000256" key="21">
    <source>
        <dbReference type="ARBA" id="ARBA00048026"/>
    </source>
</evidence>
<dbReference type="GO" id="GO:0008137">
    <property type="term" value="F:NADH dehydrogenase (ubiquinone) activity"/>
    <property type="evidence" value="ECO:0007669"/>
    <property type="project" value="InterPro"/>
</dbReference>
<evidence type="ECO:0000256" key="22">
    <source>
        <dbReference type="SAM" id="Phobius"/>
    </source>
</evidence>
<dbReference type="PANTHER" id="PTHR42829">
    <property type="entry name" value="NADH-UBIQUINONE OXIDOREDUCTASE CHAIN 5"/>
    <property type="match status" value="1"/>
</dbReference>
<evidence type="ECO:0000256" key="14">
    <source>
        <dbReference type="ARBA" id="ARBA00022989"/>
    </source>
</evidence>
<evidence type="ECO:0000256" key="18">
    <source>
        <dbReference type="ARBA" id="ARBA00029876"/>
    </source>
</evidence>
<evidence type="ECO:0000313" key="26">
    <source>
        <dbReference type="EMBL" id="APB95010.1"/>
    </source>
</evidence>
<dbReference type="InterPro" id="IPR001750">
    <property type="entry name" value="ND/Mrp_TM"/>
</dbReference>
<dbReference type="Gene3D" id="1.20.5.2700">
    <property type="match status" value="1"/>
</dbReference>
<name>A0A1S5S109_9APIA</name>
<feature type="transmembrane region" description="Helical" evidence="22">
    <location>
        <begin position="320"/>
        <end position="341"/>
    </location>
</feature>
<feature type="transmembrane region" description="Helical" evidence="22">
    <location>
        <begin position="609"/>
        <end position="627"/>
    </location>
</feature>
<comment type="catalytic activity">
    <reaction evidence="20">
        <text>a plastoquinone + NADPH + (n+1) H(+)(in) = a plastoquinol + NADP(+) + n H(+)(out)</text>
        <dbReference type="Rhea" id="RHEA:42612"/>
        <dbReference type="Rhea" id="RHEA-COMP:9561"/>
        <dbReference type="Rhea" id="RHEA-COMP:9562"/>
        <dbReference type="ChEBI" id="CHEBI:15378"/>
        <dbReference type="ChEBI" id="CHEBI:17757"/>
        <dbReference type="ChEBI" id="CHEBI:57783"/>
        <dbReference type="ChEBI" id="CHEBI:58349"/>
        <dbReference type="ChEBI" id="CHEBI:62192"/>
    </reaction>
</comment>
<evidence type="ECO:0000256" key="2">
    <source>
        <dbReference type="ARBA" id="ARBA00004454"/>
    </source>
</evidence>
<dbReference type="GO" id="GO:0042773">
    <property type="term" value="P:ATP synthesis coupled electron transport"/>
    <property type="evidence" value="ECO:0007669"/>
    <property type="project" value="InterPro"/>
</dbReference>
<comment type="subcellular location">
    <subcellularLocation>
        <location evidence="2">Plastid</location>
        <location evidence="2">Chloroplast thylakoid membrane</location>
        <topology evidence="2">Multi-pass membrane protein</topology>
    </subcellularLocation>
</comment>
<evidence type="ECO:0000256" key="5">
    <source>
        <dbReference type="ARBA" id="ARBA00018648"/>
    </source>
</evidence>
<keyword evidence="12" id="KW-0618">Plastoquinone</keyword>
<comment type="similarity">
    <text evidence="3">Belongs to the complex I subunit 5 family.</text>
</comment>
<dbReference type="EMBL" id="KX832314">
    <property type="protein sequence ID" value="APB94925.1"/>
    <property type="molecule type" value="Genomic_DNA"/>
</dbReference>
<keyword evidence="8 26" id="KW-0934">Plastid</keyword>
<organism evidence="26">
    <name type="scientific">Daucus muricatus</name>
    <dbReference type="NCBI Taxonomy" id="79170"/>
    <lineage>
        <taxon>Eukaryota</taxon>
        <taxon>Viridiplantae</taxon>
        <taxon>Streptophyta</taxon>
        <taxon>Embryophyta</taxon>
        <taxon>Tracheophyta</taxon>
        <taxon>Spermatophyta</taxon>
        <taxon>Magnoliopsida</taxon>
        <taxon>eudicotyledons</taxon>
        <taxon>Gunneridae</taxon>
        <taxon>Pentapetalae</taxon>
        <taxon>asterids</taxon>
        <taxon>campanulids</taxon>
        <taxon>Apiales</taxon>
        <taxon>Apiaceae</taxon>
        <taxon>Apioideae</taxon>
        <taxon>Scandiceae</taxon>
        <taxon>Daucinae</taxon>
        <taxon>Daucus</taxon>
        <taxon>Daucus sect. Daucus</taxon>
    </lineage>
</organism>
<evidence type="ECO:0000256" key="11">
    <source>
        <dbReference type="ARBA" id="ARBA00022857"/>
    </source>
</evidence>
<reference evidence="26" key="1">
    <citation type="submission" date="2016-09" db="EMBL/GenBank/DDBJ databases">
        <authorList>
            <person name="Capua I."/>
            <person name="De Benedictis P."/>
            <person name="Joannis T."/>
            <person name="Lombin L.H."/>
            <person name="Cattoli G."/>
        </authorList>
    </citation>
    <scope>NUCLEOTIDE SEQUENCE</scope>
</reference>
<feature type="transmembrane region" description="Helical" evidence="22">
    <location>
        <begin position="395"/>
        <end position="414"/>
    </location>
</feature>
<reference evidence="26" key="2">
    <citation type="journal article" date="2017" name="Am. J. Bot.">
        <title>Entire plastid phylogeny of the carrot genus (Daucus, Apiaceae): Concordance with nuclear data and mitochondrial and nuclear DNA insertions to the plastid.</title>
        <authorList>
            <person name="Spooner D.M."/>
            <person name="Ruess H."/>
            <person name="Iorizzo M."/>
            <person name="Senalik D."/>
            <person name="Simon P."/>
        </authorList>
    </citation>
    <scope>NUCLEOTIDE SEQUENCE</scope>
</reference>
<dbReference type="GO" id="GO:0009535">
    <property type="term" value="C:chloroplast thylakoid membrane"/>
    <property type="evidence" value="ECO:0007669"/>
    <property type="project" value="UniProtKB-SubCell"/>
</dbReference>
<feature type="transmembrane region" description="Helical" evidence="22">
    <location>
        <begin position="295"/>
        <end position="313"/>
    </location>
</feature>
<keyword evidence="11" id="KW-0521">NADP</keyword>
<comment type="catalytic activity">
    <reaction evidence="21">
        <text>a plastoquinone + NADH + (n+1) H(+)(in) = a plastoquinol + NAD(+) + n H(+)(out)</text>
        <dbReference type="Rhea" id="RHEA:42608"/>
        <dbReference type="Rhea" id="RHEA-COMP:9561"/>
        <dbReference type="Rhea" id="RHEA-COMP:9562"/>
        <dbReference type="ChEBI" id="CHEBI:15378"/>
        <dbReference type="ChEBI" id="CHEBI:17757"/>
        <dbReference type="ChEBI" id="CHEBI:57540"/>
        <dbReference type="ChEBI" id="CHEBI:57945"/>
        <dbReference type="ChEBI" id="CHEBI:62192"/>
    </reaction>
</comment>
<proteinExistence type="inferred from homology"/>
<evidence type="ECO:0000256" key="1">
    <source>
        <dbReference type="ARBA" id="ARBA00004059"/>
    </source>
</evidence>
<feature type="transmembrane region" description="Helical" evidence="22">
    <location>
        <begin position="40"/>
        <end position="60"/>
    </location>
</feature>
<keyword evidence="17 22" id="KW-0472">Membrane</keyword>
<dbReference type="GO" id="GO:0048038">
    <property type="term" value="F:quinone binding"/>
    <property type="evidence" value="ECO:0007669"/>
    <property type="project" value="UniProtKB-KW"/>
</dbReference>
<dbReference type="InterPro" id="IPR002128">
    <property type="entry name" value="NADH_UbQ_OxRdtase_chlpt_su5_C"/>
</dbReference>
<evidence type="ECO:0000256" key="9">
    <source>
        <dbReference type="ARBA" id="ARBA00022692"/>
    </source>
</evidence>
<dbReference type="GO" id="GO:0003954">
    <property type="term" value="F:NADH dehydrogenase activity"/>
    <property type="evidence" value="ECO:0007669"/>
    <property type="project" value="TreeGrafter"/>
</dbReference>
<keyword evidence="13" id="KW-1278">Translocase</keyword>
<dbReference type="PANTHER" id="PTHR42829:SF2">
    <property type="entry name" value="NADH-UBIQUINONE OXIDOREDUCTASE CHAIN 5"/>
    <property type="match status" value="1"/>
</dbReference>
<dbReference type="InterPro" id="IPR003945">
    <property type="entry name" value="NU5C-like"/>
</dbReference>
<evidence type="ECO:0000259" key="23">
    <source>
        <dbReference type="Pfam" id="PF00361"/>
    </source>
</evidence>
<dbReference type="InterPro" id="IPR018393">
    <property type="entry name" value="NADHpl_OxRdtase_5_subgr"/>
</dbReference>
<dbReference type="NCBIfam" id="NF005141">
    <property type="entry name" value="PRK06590.1"/>
    <property type="match status" value="1"/>
</dbReference>